<accession>A0A8S2ZAS4</accession>
<name>A0A8S2ZAS4_9BILA</name>
<feature type="non-terminal residue" evidence="1">
    <location>
        <position position="1"/>
    </location>
</feature>
<dbReference type="Proteomes" id="UP000681722">
    <property type="component" value="Unassembled WGS sequence"/>
</dbReference>
<evidence type="ECO:0000313" key="2">
    <source>
        <dbReference type="Proteomes" id="UP000681722"/>
    </source>
</evidence>
<comment type="caution">
    <text evidence="1">The sequence shown here is derived from an EMBL/GenBank/DDBJ whole genome shotgun (WGS) entry which is preliminary data.</text>
</comment>
<protein>
    <submittedName>
        <fullName evidence="1">Uncharacterized protein</fullName>
    </submittedName>
</protein>
<gene>
    <name evidence="1" type="ORF">SRO942_LOCUS49321</name>
</gene>
<reference evidence="1" key="1">
    <citation type="submission" date="2021-02" db="EMBL/GenBank/DDBJ databases">
        <authorList>
            <person name="Nowell W R."/>
        </authorList>
    </citation>
    <scope>NUCLEOTIDE SEQUENCE</scope>
</reference>
<dbReference type="EMBL" id="CAJOBC010131608">
    <property type="protein sequence ID" value="CAF4614760.1"/>
    <property type="molecule type" value="Genomic_DNA"/>
</dbReference>
<organism evidence="1 2">
    <name type="scientific">Didymodactylos carnosus</name>
    <dbReference type="NCBI Taxonomy" id="1234261"/>
    <lineage>
        <taxon>Eukaryota</taxon>
        <taxon>Metazoa</taxon>
        <taxon>Spiralia</taxon>
        <taxon>Gnathifera</taxon>
        <taxon>Rotifera</taxon>
        <taxon>Eurotatoria</taxon>
        <taxon>Bdelloidea</taxon>
        <taxon>Philodinida</taxon>
        <taxon>Philodinidae</taxon>
        <taxon>Didymodactylos</taxon>
    </lineage>
</organism>
<proteinExistence type="predicted"/>
<dbReference type="AlphaFoldDB" id="A0A8S2ZAS4"/>
<sequence length="93" mass="10695">FMNTQKDEFVAISQRTDLQIVNKTANFQSVINDALLSTGRLHGPSGTDFICYKLNDQHHPIIKRMPPFLSGIYRWDNWLLSEFLLTTNVTVVI</sequence>
<evidence type="ECO:0000313" key="1">
    <source>
        <dbReference type="EMBL" id="CAF4614760.1"/>
    </source>
</evidence>
<dbReference type="OrthoDB" id="540503at2759"/>